<dbReference type="InterPro" id="IPR017871">
    <property type="entry name" value="ABC_transporter-like_CS"/>
</dbReference>
<dbReference type="InterPro" id="IPR003593">
    <property type="entry name" value="AAA+_ATPase"/>
</dbReference>
<evidence type="ECO:0000313" key="6">
    <source>
        <dbReference type="Proteomes" id="UP001432075"/>
    </source>
</evidence>
<evidence type="ECO:0000256" key="1">
    <source>
        <dbReference type="ARBA" id="ARBA00005417"/>
    </source>
</evidence>
<evidence type="ECO:0000259" key="4">
    <source>
        <dbReference type="PROSITE" id="PS50893"/>
    </source>
</evidence>
<proteinExistence type="inferred from homology"/>
<comment type="similarity">
    <text evidence="1">Belongs to the ABC transporter superfamily.</text>
</comment>
<evidence type="ECO:0000313" key="5">
    <source>
        <dbReference type="EMBL" id="WUO51305.1"/>
    </source>
</evidence>
<sequence length="239" mass="24886">MDRRGRDAGVESVEVPLRVRGLDYEVGGRRLLTGLELAVRSGESVVVMGPSGSGKSLLLSLILGLVRADAGSVLVAGQDVTGLKAGKLARWRQRHMGMVFQFGELLPELTPVENVALPALLAGGDRTSAFARARALLCGLGVPVDGVFTVDLSGGERQRAAVARALMGEPSLLLADEPTGALDEEAREHVAEGLFQVPGDSGCGLLVVTHDAAVAARADRVLRLVKGRLVEAPSLGDAV</sequence>
<dbReference type="PANTHER" id="PTHR24220">
    <property type="entry name" value="IMPORT ATP-BINDING PROTEIN"/>
    <property type="match status" value="1"/>
</dbReference>
<dbReference type="InterPro" id="IPR015854">
    <property type="entry name" value="ABC_transpr_LolD-like"/>
</dbReference>
<dbReference type="Proteomes" id="UP001432075">
    <property type="component" value="Plasmid unnamed1"/>
</dbReference>
<dbReference type="Pfam" id="PF00005">
    <property type="entry name" value="ABC_tran"/>
    <property type="match status" value="1"/>
</dbReference>
<dbReference type="PROSITE" id="PS50893">
    <property type="entry name" value="ABC_TRANSPORTER_2"/>
    <property type="match status" value="1"/>
</dbReference>
<evidence type="ECO:0000256" key="2">
    <source>
        <dbReference type="ARBA" id="ARBA00022741"/>
    </source>
</evidence>
<dbReference type="SMART" id="SM00382">
    <property type="entry name" value="AAA"/>
    <property type="match status" value="1"/>
</dbReference>
<dbReference type="SUPFAM" id="SSF52540">
    <property type="entry name" value="P-loop containing nucleoside triphosphate hydrolases"/>
    <property type="match status" value="1"/>
</dbReference>
<feature type="domain" description="ABC transporter" evidence="4">
    <location>
        <begin position="17"/>
        <end position="239"/>
    </location>
</feature>
<name>A0ABZ1RYR9_9ACTN</name>
<protein>
    <submittedName>
        <fullName evidence="5">ATP-binding cassette domain-containing protein</fullName>
    </submittedName>
</protein>
<dbReference type="EMBL" id="CP108058">
    <property type="protein sequence ID" value="WUO51305.1"/>
    <property type="molecule type" value="Genomic_DNA"/>
</dbReference>
<accession>A0ABZ1RYR9</accession>
<dbReference type="InterPro" id="IPR027417">
    <property type="entry name" value="P-loop_NTPase"/>
</dbReference>
<reference evidence="5" key="1">
    <citation type="submission" date="2022-10" db="EMBL/GenBank/DDBJ databases">
        <title>The complete genomes of actinobacterial strains from the NBC collection.</title>
        <authorList>
            <person name="Joergensen T.S."/>
            <person name="Alvarez Arevalo M."/>
            <person name="Sterndorff E.B."/>
            <person name="Faurdal D."/>
            <person name="Vuksanovic O."/>
            <person name="Mourched A.-S."/>
            <person name="Charusanti P."/>
            <person name="Shaw S."/>
            <person name="Blin K."/>
            <person name="Weber T."/>
        </authorList>
    </citation>
    <scope>NUCLEOTIDE SEQUENCE</scope>
    <source>
        <strain evidence="5">NBC_00283</strain>
        <plasmid evidence="5">unnamed1</plasmid>
    </source>
</reference>
<dbReference type="InterPro" id="IPR003439">
    <property type="entry name" value="ABC_transporter-like_ATP-bd"/>
</dbReference>
<dbReference type="PANTHER" id="PTHR24220:SF689">
    <property type="entry name" value="LIPOPROTEIN-RELEASING SYSTEM ATP-BINDING PROTEIN LOLD"/>
    <property type="match status" value="1"/>
</dbReference>
<keyword evidence="6" id="KW-1185">Reference proteome</keyword>
<keyword evidence="2" id="KW-0547">Nucleotide-binding</keyword>
<keyword evidence="3 5" id="KW-0067">ATP-binding</keyword>
<organism evidence="5 6">
    <name type="scientific">Streptomyces goshikiensis</name>
    <dbReference type="NCBI Taxonomy" id="1942"/>
    <lineage>
        <taxon>Bacteria</taxon>
        <taxon>Bacillati</taxon>
        <taxon>Actinomycetota</taxon>
        <taxon>Actinomycetes</taxon>
        <taxon>Kitasatosporales</taxon>
        <taxon>Streptomycetaceae</taxon>
        <taxon>Streptomyces</taxon>
    </lineage>
</organism>
<keyword evidence="5" id="KW-0614">Plasmid</keyword>
<dbReference type="RefSeq" id="WP_328777669.1">
    <property type="nucleotide sequence ID" value="NZ_CP108058.1"/>
</dbReference>
<geneLocation type="plasmid" evidence="5 6">
    <name>unnamed1</name>
</geneLocation>
<evidence type="ECO:0000256" key="3">
    <source>
        <dbReference type="ARBA" id="ARBA00022840"/>
    </source>
</evidence>
<dbReference type="GO" id="GO:0005524">
    <property type="term" value="F:ATP binding"/>
    <property type="evidence" value="ECO:0007669"/>
    <property type="project" value="UniProtKB-KW"/>
</dbReference>
<dbReference type="Gene3D" id="3.40.50.300">
    <property type="entry name" value="P-loop containing nucleotide triphosphate hydrolases"/>
    <property type="match status" value="1"/>
</dbReference>
<dbReference type="PROSITE" id="PS00211">
    <property type="entry name" value="ABC_TRANSPORTER_1"/>
    <property type="match status" value="1"/>
</dbReference>
<gene>
    <name evidence="5" type="ORF">OHU17_36175</name>
</gene>